<feature type="transmembrane region" description="Helical" evidence="6">
    <location>
        <begin position="378"/>
        <end position="403"/>
    </location>
</feature>
<feature type="transmembrane region" description="Helical" evidence="6">
    <location>
        <begin position="447"/>
        <end position="464"/>
    </location>
</feature>
<proteinExistence type="predicted"/>
<dbReference type="WBParaSite" id="ECPE_0000347601-mRNA-1">
    <property type="protein sequence ID" value="ECPE_0000347601-mRNA-1"/>
    <property type="gene ID" value="ECPE_0000347601"/>
</dbReference>
<sequence>MSDDESRDAEPTTEEQEEIAQFLNVDNFLEEVVGSHGLWQWLVALFLMLTTPSPSTFPVYANSVGQYRCRMESTVEDYIVTHNLQFTQVAERIGPWSTVSGTNNLTGSATYGCSRYQLNWTSANLDQVFNLSVQTTHPTATTVEKCPYGYVYETNADHYPGNVVQEFNVICDQRSLQSFGTSMYMVGMLLGFLLGGWCGDRFGRCITLTAFSCVELLGTIVVSLAPNYAVYIIFRTVIGIGNTVKVSVGNVLVYEITVARYRSLYGSILALGLDFVFRAYMALCAYLIPQWRALNAAVMCTGALGLLYPLIVPESPRWLISRKQLRKAIKQMHRGCQINQRRKVVRDEQYFDELLEKATRLEERMKPMRENFVVTHPADLVLTICSNIGLVLVTTSVCMIYVYVAELYPSEIRSYAFGVVFAISRIGSIICPFINDLDESLSHGSPMVIYSAILILVVFALSHLPDTCGENLTDFLGKRDERTFSEPSVSQCELTDVKPEDEEFEKPENRYT</sequence>
<feature type="transmembrane region" description="Helical" evidence="6">
    <location>
        <begin position="415"/>
        <end position="435"/>
    </location>
</feature>
<feature type="region of interest" description="Disordered" evidence="5">
    <location>
        <begin position="487"/>
        <end position="512"/>
    </location>
</feature>
<evidence type="ECO:0000256" key="6">
    <source>
        <dbReference type="SAM" id="Phobius"/>
    </source>
</evidence>
<accession>A0A183A938</accession>
<feature type="transmembrane region" description="Helical" evidence="6">
    <location>
        <begin position="231"/>
        <end position="252"/>
    </location>
</feature>
<name>A0A183A938_9TREM</name>
<protein>
    <submittedName>
        <fullName evidence="10">MFS domain-containing protein</fullName>
    </submittedName>
</protein>
<evidence type="ECO:0000256" key="4">
    <source>
        <dbReference type="ARBA" id="ARBA00023136"/>
    </source>
</evidence>
<dbReference type="SUPFAM" id="SSF103473">
    <property type="entry name" value="MFS general substrate transporter"/>
    <property type="match status" value="1"/>
</dbReference>
<feature type="transmembrane region" description="Helical" evidence="6">
    <location>
        <begin position="179"/>
        <end position="198"/>
    </location>
</feature>
<comment type="subcellular location">
    <subcellularLocation>
        <location evidence="1">Membrane</location>
        <topology evidence="1">Multi-pass membrane protein</topology>
    </subcellularLocation>
</comment>
<dbReference type="OrthoDB" id="5141738at2759"/>
<evidence type="ECO:0000313" key="9">
    <source>
        <dbReference type="Proteomes" id="UP000272942"/>
    </source>
</evidence>
<keyword evidence="4 6" id="KW-0472">Membrane</keyword>
<evidence type="ECO:0000256" key="2">
    <source>
        <dbReference type="ARBA" id="ARBA00022692"/>
    </source>
</evidence>
<dbReference type="Proteomes" id="UP000272942">
    <property type="component" value="Unassembled WGS sequence"/>
</dbReference>
<feature type="domain" description="Major facilitator superfamily (MFS) profile" evidence="7">
    <location>
        <begin position="133"/>
        <end position="512"/>
    </location>
</feature>
<evidence type="ECO:0000313" key="8">
    <source>
        <dbReference type="EMBL" id="VDP69611.1"/>
    </source>
</evidence>
<dbReference type="Gene3D" id="1.20.1250.20">
    <property type="entry name" value="MFS general substrate transporter like domains"/>
    <property type="match status" value="2"/>
</dbReference>
<dbReference type="AlphaFoldDB" id="A0A183A938"/>
<evidence type="ECO:0000259" key="7">
    <source>
        <dbReference type="PROSITE" id="PS50850"/>
    </source>
</evidence>
<keyword evidence="9" id="KW-1185">Reference proteome</keyword>
<organism evidence="10">
    <name type="scientific">Echinostoma caproni</name>
    <dbReference type="NCBI Taxonomy" id="27848"/>
    <lineage>
        <taxon>Eukaryota</taxon>
        <taxon>Metazoa</taxon>
        <taxon>Spiralia</taxon>
        <taxon>Lophotrochozoa</taxon>
        <taxon>Platyhelminthes</taxon>
        <taxon>Trematoda</taxon>
        <taxon>Digenea</taxon>
        <taxon>Plagiorchiida</taxon>
        <taxon>Echinostomata</taxon>
        <taxon>Echinostomatoidea</taxon>
        <taxon>Echinostomatidae</taxon>
        <taxon>Echinostoma</taxon>
    </lineage>
</organism>
<dbReference type="GO" id="GO:0016020">
    <property type="term" value="C:membrane"/>
    <property type="evidence" value="ECO:0007669"/>
    <property type="project" value="UniProtKB-SubCell"/>
</dbReference>
<feature type="transmembrane region" description="Helical" evidence="6">
    <location>
        <begin position="264"/>
        <end position="288"/>
    </location>
</feature>
<reference evidence="8 9" key="2">
    <citation type="submission" date="2018-11" db="EMBL/GenBank/DDBJ databases">
        <authorList>
            <consortium name="Pathogen Informatics"/>
        </authorList>
    </citation>
    <scope>NUCLEOTIDE SEQUENCE [LARGE SCALE GENOMIC DNA]</scope>
    <source>
        <strain evidence="8 9">Egypt</strain>
    </source>
</reference>
<keyword evidence="3 6" id="KW-1133">Transmembrane helix</keyword>
<feature type="transmembrane region" description="Helical" evidence="6">
    <location>
        <begin position="294"/>
        <end position="312"/>
    </location>
</feature>
<dbReference type="PROSITE" id="PS50850">
    <property type="entry name" value="MFS"/>
    <property type="match status" value="1"/>
</dbReference>
<dbReference type="InterPro" id="IPR020846">
    <property type="entry name" value="MFS_dom"/>
</dbReference>
<evidence type="ECO:0000256" key="5">
    <source>
        <dbReference type="SAM" id="MobiDB-lite"/>
    </source>
</evidence>
<keyword evidence="2 6" id="KW-0812">Transmembrane</keyword>
<evidence type="ECO:0000256" key="3">
    <source>
        <dbReference type="ARBA" id="ARBA00022989"/>
    </source>
</evidence>
<evidence type="ECO:0000313" key="10">
    <source>
        <dbReference type="WBParaSite" id="ECPE_0000347601-mRNA-1"/>
    </source>
</evidence>
<gene>
    <name evidence="8" type="ORF">ECPE_LOCUS3473</name>
</gene>
<dbReference type="Pfam" id="PF00083">
    <property type="entry name" value="Sugar_tr"/>
    <property type="match status" value="1"/>
</dbReference>
<dbReference type="EMBL" id="UZAN01040423">
    <property type="protein sequence ID" value="VDP69611.1"/>
    <property type="molecule type" value="Genomic_DNA"/>
</dbReference>
<dbReference type="InterPro" id="IPR005828">
    <property type="entry name" value="MFS_sugar_transport-like"/>
</dbReference>
<dbReference type="InterPro" id="IPR036259">
    <property type="entry name" value="MFS_trans_sf"/>
</dbReference>
<feature type="transmembrane region" description="Helical" evidence="6">
    <location>
        <begin position="205"/>
        <end position="225"/>
    </location>
</feature>
<reference evidence="10" key="1">
    <citation type="submission" date="2016-06" db="UniProtKB">
        <authorList>
            <consortium name="WormBaseParasite"/>
        </authorList>
    </citation>
    <scope>IDENTIFICATION</scope>
</reference>
<dbReference type="GO" id="GO:0022857">
    <property type="term" value="F:transmembrane transporter activity"/>
    <property type="evidence" value="ECO:0007669"/>
    <property type="project" value="InterPro"/>
</dbReference>
<evidence type="ECO:0000256" key="1">
    <source>
        <dbReference type="ARBA" id="ARBA00004141"/>
    </source>
</evidence>
<dbReference type="PANTHER" id="PTHR24064">
    <property type="entry name" value="SOLUTE CARRIER FAMILY 22 MEMBER"/>
    <property type="match status" value="1"/>
</dbReference>